<reference evidence="2" key="2">
    <citation type="journal article" date="2019" name="Genome Biol. Evol.">
        <title>Day and night: Metabolic profiles and evolutionary relationships of six axenic non-marine cyanobacteria.</title>
        <authorList>
            <person name="Will S.E."/>
            <person name="Henke P."/>
            <person name="Boedeker C."/>
            <person name="Huang S."/>
            <person name="Brinkmann H."/>
            <person name="Rohde M."/>
            <person name="Jarek M."/>
            <person name="Friedl T."/>
            <person name="Seufert S."/>
            <person name="Schumacher M."/>
            <person name="Overmann J."/>
            <person name="Neumann-Schaal M."/>
            <person name="Petersen J."/>
        </authorList>
    </citation>
    <scope>NUCLEOTIDE SEQUENCE [LARGE SCALE GENOMIC DNA]</scope>
    <source>
        <strain evidence="2">PCC 7102</strain>
    </source>
</reference>
<dbReference type="RefSeq" id="WP_127083899.1">
    <property type="nucleotide sequence ID" value="NZ_RSCL01000015.1"/>
</dbReference>
<dbReference type="OrthoDB" id="9812327at2"/>
<feature type="domain" description="Glycosyltransferase 2-like prokaryotic type" evidence="1">
    <location>
        <begin position="10"/>
        <end position="253"/>
    </location>
</feature>
<organism evidence="2 3">
    <name type="scientific">Dulcicalothrix desertica PCC 7102</name>
    <dbReference type="NCBI Taxonomy" id="232991"/>
    <lineage>
        <taxon>Bacteria</taxon>
        <taxon>Bacillati</taxon>
        <taxon>Cyanobacteriota</taxon>
        <taxon>Cyanophyceae</taxon>
        <taxon>Nostocales</taxon>
        <taxon>Calotrichaceae</taxon>
        <taxon>Dulcicalothrix</taxon>
    </lineage>
</organism>
<dbReference type="Proteomes" id="UP000271624">
    <property type="component" value="Unassembled WGS sequence"/>
</dbReference>
<proteinExistence type="predicted"/>
<dbReference type="Gene3D" id="3.90.550.10">
    <property type="entry name" value="Spore Coat Polysaccharide Biosynthesis Protein SpsA, Chain A"/>
    <property type="match status" value="1"/>
</dbReference>
<comment type="caution">
    <text evidence="2">The sequence shown here is derived from an EMBL/GenBank/DDBJ whole genome shotgun (WGS) entry which is preliminary data.</text>
</comment>
<reference evidence="2" key="1">
    <citation type="submission" date="2018-12" db="EMBL/GenBank/DDBJ databases">
        <authorList>
            <person name="Will S."/>
            <person name="Neumann-Schaal M."/>
            <person name="Henke P."/>
        </authorList>
    </citation>
    <scope>NUCLEOTIDE SEQUENCE</scope>
    <source>
        <strain evidence="2">PCC 7102</strain>
    </source>
</reference>
<protein>
    <recommendedName>
        <fullName evidence="1">Glycosyltransferase 2-like prokaryotic type domain-containing protein</fullName>
    </recommendedName>
</protein>
<dbReference type="InterPro" id="IPR029044">
    <property type="entry name" value="Nucleotide-diphossugar_trans"/>
</dbReference>
<dbReference type="PANTHER" id="PTHR22916:SF3">
    <property type="entry name" value="UDP-GLCNAC:BETAGAL BETA-1,3-N-ACETYLGLUCOSAMINYLTRANSFERASE-LIKE PROTEIN 1"/>
    <property type="match status" value="1"/>
</dbReference>
<dbReference type="Pfam" id="PF10111">
    <property type="entry name" value="Glyco_tranf_2_2"/>
    <property type="match status" value="1"/>
</dbReference>
<name>A0A3S1IUK0_9CYAN</name>
<keyword evidence="3" id="KW-1185">Reference proteome</keyword>
<gene>
    <name evidence="2" type="ORF">DSM106972_056290</name>
</gene>
<dbReference type="GO" id="GO:0016757">
    <property type="term" value="F:glycosyltransferase activity"/>
    <property type="evidence" value="ECO:0007669"/>
    <property type="project" value="UniProtKB-ARBA"/>
</dbReference>
<dbReference type="PANTHER" id="PTHR22916">
    <property type="entry name" value="GLYCOSYLTRANSFERASE"/>
    <property type="match status" value="1"/>
</dbReference>
<dbReference type="AlphaFoldDB" id="A0A3S1IUK0"/>
<dbReference type="EMBL" id="RSCL01000015">
    <property type="protein sequence ID" value="RUT02709.1"/>
    <property type="molecule type" value="Genomic_DNA"/>
</dbReference>
<evidence type="ECO:0000259" key="1">
    <source>
        <dbReference type="Pfam" id="PF10111"/>
    </source>
</evidence>
<sequence>MNITTTPKVSVIIPAYNAEKTIRETINSVLEQTYSNLELILINDGSTDETLELINEVKDSRLQVFSYPNGGLSMARNRGITHATGEYISFIDADDLWTYDKLELQLEAFKKSPEAGVAYSWTICVDNAGKHFHQGVKASFEGNVYKHLLVNNFIASGSNVLIRTEAVKSVGEFDITLKSCEDWDYWLRLAPNWKFVVVPKPQIIYRLSLGGMSSKVDVMEKYLLLVLERAFISAPLELQYLKSQGISNIYQYTSKLYFNQINTENAVQKASIRLWKGICLNPLNLLRKNTQVLVVKLLLIWLLTPKNASNIMKFISSVKAISDPRLRNS</sequence>
<evidence type="ECO:0000313" key="2">
    <source>
        <dbReference type="EMBL" id="RUT02709.1"/>
    </source>
</evidence>
<dbReference type="InterPro" id="IPR019290">
    <property type="entry name" value="GlycosylTrfase-like_prok"/>
</dbReference>
<evidence type="ECO:0000313" key="3">
    <source>
        <dbReference type="Proteomes" id="UP000271624"/>
    </source>
</evidence>
<dbReference type="SUPFAM" id="SSF53448">
    <property type="entry name" value="Nucleotide-diphospho-sugar transferases"/>
    <property type="match status" value="1"/>
</dbReference>
<accession>A0A3S1IUK0</accession>